<gene>
    <name evidence="2" type="ORF">AAHA92_14449</name>
</gene>
<evidence type="ECO:0000313" key="2">
    <source>
        <dbReference type="EMBL" id="KAL1553823.1"/>
    </source>
</evidence>
<sequence length="84" mass="9692">MNRRQRRTKVDGGRNDGCRRRVLPLHAAAARTRPTSTGELPRKRGRRKEKTVRGRGELVQGFHIANILLHHSSRIFVTRKLRSS</sequence>
<keyword evidence="3" id="KW-1185">Reference proteome</keyword>
<proteinExistence type="predicted"/>
<dbReference type="AlphaFoldDB" id="A0ABD1HEX6"/>
<comment type="caution">
    <text evidence="2">The sequence shown here is derived from an EMBL/GenBank/DDBJ whole genome shotgun (WGS) entry which is preliminary data.</text>
</comment>
<organism evidence="2 3">
    <name type="scientific">Salvia divinorum</name>
    <name type="common">Maria pastora</name>
    <name type="synonym">Diviner's sage</name>
    <dbReference type="NCBI Taxonomy" id="28513"/>
    <lineage>
        <taxon>Eukaryota</taxon>
        <taxon>Viridiplantae</taxon>
        <taxon>Streptophyta</taxon>
        <taxon>Embryophyta</taxon>
        <taxon>Tracheophyta</taxon>
        <taxon>Spermatophyta</taxon>
        <taxon>Magnoliopsida</taxon>
        <taxon>eudicotyledons</taxon>
        <taxon>Gunneridae</taxon>
        <taxon>Pentapetalae</taxon>
        <taxon>asterids</taxon>
        <taxon>lamiids</taxon>
        <taxon>Lamiales</taxon>
        <taxon>Lamiaceae</taxon>
        <taxon>Nepetoideae</taxon>
        <taxon>Mentheae</taxon>
        <taxon>Salviinae</taxon>
        <taxon>Salvia</taxon>
        <taxon>Salvia subgen. Calosphace</taxon>
    </lineage>
</organism>
<feature type="compositionally biased region" description="Basic and acidic residues" evidence="1">
    <location>
        <begin position="8"/>
        <end position="19"/>
    </location>
</feature>
<protein>
    <submittedName>
        <fullName evidence="2">Uncharacterized protein</fullName>
    </submittedName>
</protein>
<feature type="region of interest" description="Disordered" evidence="1">
    <location>
        <begin position="1"/>
        <end position="54"/>
    </location>
</feature>
<evidence type="ECO:0000313" key="3">
    <source>
        <dbReference type="Proteomes" id="UP001567538"/>
    </source>
</evidence>
<dbReference type="EMBL" id="JBEAFC010000006">
    <property type="protein sequence ID" value="KAL1553823.1"/>
    <property type="molecule type" value="Genomic_DNA"/>
</dbReference>
<dbReference type="Proteomes" id="UP001567538">
    <property type="component" value="Unassembled WGS sequence"/>
</dbReference>
<name>A0ABD1HEX6_SALDI</name>
<accession>A0ABD1HEX6</accession>
<reference evidence="2 3" key="1">
    <citation type="submission" date="2024-06" db="EMBL/GenBank/DDBJ databases">
        <title>A chromosome level genome sequence of Diviner's sage (Salvia divinorum).</title>
        <authorList>
            <person name="Ford S.A."/>
            <person name="Ro D.-K."/>
            <person name="Ness R.W."/>
            <person name="Phillips M.A."/>
        </authorList>
    </citation>
    <scope>NUCLEOTIDE SEQUENCE [LARGE SCALE GENOMIC DNA]</scope>
    <source>
        <strain evidence="2">SAF-2024a</strain>
        <tissue evidence="2">Leaf</tissue>
    </source>
</reference>
<evidence type="ECO:0000256" key="1">
    <source>
        <dbReference type="SAM" id="MobiDB-lite"/>
    </source>
</evidence>